<dbReference type="GO" id="GO:0015528">
    <property type="term" value="F:lactose:proton symporter activity"/>
    <property type="evidence" value="ECO:0007669"/>
    <property type="project" value="TreeGrafter"/>
</dbReference>
<dbReference type="EMBL" id="PSNW01000018">
    <property type="protein sequence ID" value="PPE71929.1"/>
    <property type="molecule type" value="Genomic_DNA"/>
</dbReference>
<evidence type="ECO:0000259" key="9">
    <source>
        <dbReference type="Pfam" id="PF12832"/>
    </source>
</evidence>
<dbReference type="Pfam" id="PF12832">
    <property type="entry name" value="MFS_1_like"/>
    <property type="match status" value="1"/>
</dbReference>
<organism evidence="10 11">
    <name type="scientific">Solimonas fluminis</name>
    <dbReference type="NCBI Taxonomy" id="2086571"/>
    <lineage>
        <taxon>Bacteria</taxon>
        <taxon>Pseudomonadati</taxon>
        <taxon>Pseudomonadota</taxon>
        <taxon>Gammaproteobacteria</taxon>
        <taxon>Nevskiales</taxon>
        <taxon>Nevskiaceae</taxon>
        <taxon>Solimonas</taxon>
    </lineage>
</organism>
<comment type="subcellular location">
    <subcellularLocation>
        <location evidence="1">Cell inner membrane</location>
        <topology evidence="1">Multi-pass membrane protein</topology>
    </subcellularLocation>
</comment>
<comment type="caution">
    <text evidence="10">The sequence shown here is derived from an EMBL/GenBank/DDBJ whole genome shotgun (WGS) entry which is preliminary data.</text>
</comment>
<evidence type="ECO:0000256" key="8">
    <source>
        <dbReference type="SAM" id="Phobius"/>
    </source>
</evidence>
<evidence type="ECO:0000256" key="1">
    <source>
        <dbReference type="ARBA" id="ARBA00004429"/>
    </source>
</evidence>
<evidence type="ECO:0000313" key="10">
    <source>
        <dbReference type="EMBL" id="PPE71929.1"/>
    </source>
</evidence>
<dbReference type="Proteomes" id="UP000238220">
    <property type="component" value="Unassembled WGS sequence"/>
</dbReference>
<dbReference type="GO" id="GO:0005886">
    <property type="term" value="C:plasma membrane"/>
    <property type="evidence" value="ECO:0007669"/>
    <property type="project" value="UniProtKB-SubCell"/>
</dbReference>
<dbReference type="OrthoDB" id="9150135at2"/>
<dbReference type="AlphaFoldDB" id="A0A2S5TAD3"/>
<name>A0A2S5TAD3_9GAMM</name>
<feature type="transmembrane region" description="Helical" evidence="8">
    <location>
        <begin position="202"/>
        <end position="223"/>
    </location>
</feature>
<keyword evidence="5 8" id="KW-0812">Transmembrane</keyword>
<keyword evidence="7 8" id="KW-0472">Membrane</keyword>
<keyword evidence="2" id="KW-0813">Transport</keyword>
<accession>A0A2S5TAD3</accession>
<keyword evidence="3" id="KW-1003">Cell membrane</keyword>
<feature type="transmembrane region" description="Helical" evidence="8">
    <location>
        <begin position="158"/>
        <end position="176"/>
    </location>
</feature>
<feature type="transmembrane region" description="Helical" evidence="8">
    <location>
        <begin position="133"/>
        <end position="152"/>
    </location>
</feature>
<feature type="transmembrane region" description="Helical" evidence="8">
    <location>
        <begin position="357"/>
        <end position="377"/>
    </location>
</feature>
<feature type="domain" description="Major facilitator superfamily associated" evidence="9">
    <location>
        <begin position="9"/>
        <end position="359"/>
    </location>
</feature>
<dbReference type="SUPFAM" id="SSF103473">
    <property type="entry name" value="MFS general substrate transporter"/>
    <property type="match status" value="1"/>
</dbReference>
<evidence type="ECO:0000256" key="7">
    <source>
        <dbReference type="ARBA" id="ARBA00023136"/>
    </source>
</evidence>
<feature type="transmembrane region" description="Helical" evidence="8">
    <location>
        <begin position="297"/>
        <end position="318"/>
    </location>
</feature>
<gene>
    <name evidence="10" type="ORF">C3942_21185</name>
</gene>
<dbReference type="PANTHER" id="PTHR23522:SF10">
    <property type="entry name" value="3-PHENYLPROPIONIC ACID TRANSPORTER-RELATED"/>
    <property type="match status" value="1"/>
</dbReference>
<dbReference type="RefSeq" id="WP_104232368.1">
    <property type="nucleotide sequence ID" value="NZ_PSNW01000018.1"/>
</dbReference>
<feature type="transmembrane region" description="Helical" evidence="8">
    <location>
        <begin position="267"/>
        <end position="285"/>
    </location>
</feature>
<sequence length="382" mass="42303">MSAHVPAKRLAGFYFWYFAAIGTLMPFTGLFLQERGCTPAQIGAIGGLMALTRIVSPYLWGQYADRDARRMAAIRITLGMGLLAFAAAQLAPGFALLALCFFVYGMFNNGTMPQFEVVTFNHLGANADRYGRIRLWGSIGFVVTVMAMGPLFERIGVGWMPLTVAGLFALCWLTGLRIPEAPIGPRSGAAESVMGVMRRPEVIALLVACLLSQMSFGPYYNFFSIWLKDHGYNKFEIGFLWAFGVVAEVGIFFVMHRLRRFWSLRSMMLWALAGTALRWFLQMTFIDNMPWMTAVQALHAVSFALYHFAAVSLIQQLFPGAMQGRGQAIYTGLSYGVGGAIGGFGSGLLWEVLHPDLLWLVSTGVALLAWLIAWRGLRDIRE</sequence>
<dbReference type="NCBIfam" id="NF037955">
    <property type="entry name" value="mfs"/>
    <property type="match status" value="1"/>
</dbReference>
<dbReference type="PIRSF" id="PIRSF004925">
    <property type="entry name" value="HcaT"/>
    <property type="match status" value="1"/>
</dbReference>
<dbReference type="InterPro" id="IPR026032">
    <property type="entry name" value="HcaT-like"/>
</dbReference>
<dbReference type="Gene3D" id="1.20.1250.20">
    <property type="entry name" value="MFS general substrate transporter like domains"/>
    <property type="match status" value="2"/>
</dbReference>
<feature type="transmembrane region" description="Helical" evidence="8">
    <location>
        <begin position="12"/>
        <end position="32"/>
    </location>
</feature>
<evidence type="ECO:0000256" key="6">
    <source>
        <dbReference type="ARBA" id="ARBA00022989"/>
    </source>
</evidence>
<reference evidence="10 11" key="1">
    <citation type="submission" date="2018-02" db="EMBL/GenBank/DDBJ databases">
        <title>Genome sequencing of Solimonas sp. HR-BB.</title>
        <authorList>
            <person name="Lee Y."/>
            <person name="Jeon C.O."/>
        </authorList>
    </citation>
    <scope>NUCLEOTIDE SEQUENCE [LARGE SCALE GENOMIC DNA]</scope>
    <source>
        <strain evidence="10 11">HR-BB</strain>
    </source>
</reference>
<feature type="transmembrane region" description="Helical" evidence="8">
    <location>
        <begin position="330"/>
        <end position="351"/>
    </location>
</feature>
<protein>
    <submittedName>
        <fullName evidence="10">MFS transporter</fullName>
    </submittedName>
</protein>
<feature type="transmembrane region" description="Helical" evidence="8">
    <location>
        <begin position="235"/>
        <end position="255"/>
    </location>
</feature>
<dbReference type="GO" id="GO:0030395">
    <property type="term" value="F:lactose binding"/>
    <property type="evidence" value="ECO:0007669"/>
    <property type="project" value="TreeGrafter"/>
</dbReference>
<evidence type="ECO:0000256" key="3">
    <source>
        <dbReference type="ARBA" id="ARBA00022475"/>
    </source>
</evidence>
<keyword evidence="6 8" id="KW-1133">Transmembrane helix</keyword>
<feature type="transmembrane region" description="Helical" evidence="8">
    <location>
        <begin position="38"/>
        <end position="60"/>
    </location>
</feature>
<dbReference type="InterPro" id="IPR036259">
    <property type="entry name" value="MFS_trans_sf"/>
</dbReference>
<evidence type="ECO:0000256" key="4">
    <source>
        <dbReference type="ARBA" id="ARBA00022519"/>
    </source>
</evidence>
<dbReference type="InterPro" id="IPR024989">
    <property type="entry name" value="MFS_assoc_dom"/>
</dbReference>
<evidence type="ECO:0000256" key="5">
    <source>
        <dbReference type="ARBA" id="ARBA00022692"/>
    </source>
</evidence>
<evidence type="ECO:0000313" key="11">
    <source>
        <dbReference type="Proteomes" id="UP000238220"/>
    </source>
</evidence>
<proteinExistence type="predicted"/>
<keyword evidence="4" id="KW-0997">Cell inner membrane</keyword>
<evidence type="ECO:0000256" key="2">
    <source>
        <dbReference type="ARBA" id="ARBA00022448"/>
    </source>
</evidence>
<keyword evidence="11" id="KW-1185">Reference proteome</keyword>
<dbReference type="PANTHER" id="PTHR23522">
    <property type="entry name" value="BLL5896 PROTEIN"/>
    <property type="match status" value="1"/>
</dbReference>